<comment type="caution">
    <text evidence="2">The sequence shown here is derived from an EMBL/GenBank/DDBJ whole genome shotgun (WGS) entry which is preliminary data.</text>
</comment>
<evidence type="ECO:0000313" key="3">
    <source>
        <dbReference type="Proteomes" id="UP000708208"/>
    </source>
</evidence>
<dbReference type="PANTHER" id="PTHR22667:SF0">
    <property type="entry name" value="AT01380P-RELATED"/>
    <property type="match status" value="1"/>
</dbReference>
<proteinExistence type="predicted"/>
<feature type="non-terminal residue" evidence="2">
    <location>
        <position position="1"/>
    </location>
</feature>
<feature type="domain" description="BACK" evidence="1">
    <location>
        <begin position="2"/>
        <end position="59"/>
    </location>
</feature>
<dbReference type="OrthoDB" id="6350321at2759"/>
<accession>A0A8J2LAX4</accession>
<dbReference type="PANTHER" id="PTHR22667">
    <property type="entry name" value="AT01380P-RELATED"/>
    <property type="match status" value="1"/>
</dbReference>
<organism evidence="2 3">
    <name type="scientific">Allacma fusca</name>
    <dbReference type="NCBI Taxonomy" id="39272"/>
    <lineage>
        <taxon>Eukaryota</taxon>
        <taxon>Metazoa</taxon>
        <taxon>Ecdysozoa</taxon>
        <taxon>Arthropoda</taxon>
        <taxon>Hexapoda</taxon>
        <taxon>Collembola</taxon>
        <taxon>Symphypleona</taxon>
        <taxon>Sminthuridae</taxon>
        <taxon>Allacma</taxon>
    </lineage>
</organism>
<evidence type="ECO:0000313" key="2">
    <source>
        <dbReference type="EMBL" id="CAG7828799.1"/>
    </source>
</evidence>
<sequence length="99" mass="11618">PNELMTLIDSDEVKIQSELQIYDTALRWLLYDWNVRSEFAVVVMRCVRFGLLSPQQLTQIEHCAEAANTPDYCKIYCIPEIKKMLQDGLTFSILRENYK</sequence>
<dbReference type="Proteomes" id="UP000708208">
    <property type="component" value="Unassembled WGS sequence"/>
</dbReference>
<dbReference type="InterPro" id="IPR011705">
    <property type="entry name" value="BACK"/>
</dbReference>
<keyword evidence="3" id="KW-1185">Reference proteome</keyword>
<name>A0A8J2LAX4_9HEXA</name>
<reference evidence="2" key="1">
    <citation type="submission" date="2021-06" db="EMBL/GenBank/DDBJ databases">
        <authorList>
            <person name="Hodson N. C."/>
            <person name="Mongue J. A."/>
            <person name="Jaron S. K."/>
        </authorList>
    </citation>
    <scope>NUCLEOTIDE SEQUENCE</scope>
</reference>
<dbReference type="EMBL" id="CAJVCH010548892">
    <property type="protein sequence ID" value="CAG7828799.1"/>
    <property type="molecule type" value="Genomic_DNA"/>
</dbReference>
<protein>
    <recommendedName>
        <fullName evidence="1">BACK domain-containing protein</fullName>
    </recommendedName>
</protein>
<feature type="non-terminal residue" evidence="2">
    <location>
        <position position="99"/>
    </location>
</feature>
<dbReference type="Pfam" id="PF07707">
    <property type="entry name" value="BACK"/>
    <property type="match status" value="1"/>
</dbReference>
<dbReference type="AlphaFoldDB" id="A0A8J2LAX4"/>
<evidence type="ECO:0000259" key="1">
    <source>
        <dbReference type="Pfam" id="PF07707"/>
    </source>
</evidence>
<gene>
    <name evidence="2" type="ORF">AFUS01_LOCUS38701</name>
</gene>